<evidence type="ECO:0000256" key="3">
    <source>
        <dbReference type="ARBA" id="ARBA00022475"/>
    </source>
</evidence>
<dbReference type="EMBL" id="CP004885">
    <property type="protein sequence ID" value="AGX87842.1"/>
    <property type="molecule type" value="Genomic_DNA"/>
</dbReference>
<evidence type="ECO:0000313" key="18">
    <source>
        <dbReference type="EMBL" id="AGX87842.1"/>
    </source>
</evidence>
<dbReference type="InterPro" id="IPR005864">
    <property type="entry name" value="ATP_synth_F0_bsu_bac"/>
</dbReference>
<dbReference type="AlphaFoldDB" id="U5N902"/>
<dbReference type="InterPro" id="IPR050059">
    <property type="entry name" value="ATP_synthase_B_chain"/>
</dbReference>
<comment type="subunit">
    <text evidence="13">F-type ATPases have 2 components, F(1) - the catalytic core - and F(0) - the membrane proton channel. F(1) has five subunits: alpha(3), beta(3), gamma(1), delta(1), epsilon(1). F(0) has four main subunits: a(1), b(2) and c(10-14). The alpha and beta chains form an alternating ring which encloses part of the gamma chain. F(1) is attached to F(0) by a central stalk formed by the gamma and epsilon chains, while a peripheral stalk is formed by the delta and b chains.</text>
</comment>
<accession>U5N902</accession>
<comment type="similarity">
    <text evidence="1 15 16">Belongs to the ATPase B chain family.</text>
</comment>
<keyword evidence="2 15" id="KW-0813">Transport</keyword>
<dbReference type="eggNOG" id="COG0711">
    <property type="taxonomic scope" value="Bacteria"/>
</dbReference>
<dbReference type="PANTHER" id="PTHR33445:SF1">
    <property type="entry name" value="ATP SYNTHASE SUBUNIT B"/>
    <property type="match status" value="1"/>
</dbReference>
<dbReference type="Proteomes" id="UP000017184">
    <property type="component" value="Chromosome"/>
</dbReference>
<dbReference type="NCBIfam" id="TIGR01144">
    <property type="entry name" value="ATP_synt_b"/>
    <property type="match status" value="1"/>
</dbReference>
<dbReference type="Pfam" id="PF00430">
    <property type="entry name" value="ATP-synt_B"/>
    <property type="match status" value="1"/>
</dbReference>
<proteinExistence type="inferred from homology"/>
<reference evidence="18 19" key="1">
    <citation type="journal article" date="2013" name="Genome Biol.">
        <title>Genomic analysis reveals key aspects of prokaryotic symbiosis in the phototrophic consortium "Chlorochromatium aggregatum".</title>
        <authorList>
            <person name="Liu Z."/>
            <person name="Muller J."/>
            <person name="Li T."/>
            <person name="Alvey R.M."/>
            <person name="Vogl K."/>
            <person name="Frigaard N.U."/>
            <person name="Rockwell N.C."/>
            <person name="Boyd E.S."/>
            <person name="Tomsho L.P."/>
            <person name="Schuster S.C."/>
            <person name="Henke P."/>
            <person name="Rohde M."/>
            <person name="Overmann J."/>
            <person name="Bryant D.A."/>
        </authorList>
    </citation>
    <scope>NUCLEOTIDE SEQUENCE [LARGE SCALE GENOMIC DNA]</scope>
    <source>
        <strain evidence="18">CR</strain>
    </source>
</reference>
<dbReference type="GO" id="GO:0046961">
    <property type="term" value="F:proton-transporting ATPase activity, rotational mechanism"/>
    <property type="evidence" value="ECO:0007669"/>
    <property type="project" value="TreeGrafter"/>
</dbReference>
<evidence type="ECO:0000256" key="12">
    <source>
        <dbReference type="ARBA" id="ARBA00025614"/>
    </source>
</evidence>
<dbReference type="OrthoDB" id="9788020at2"/>
<evidence type="ECO:0000256" key="1">
    <source>
        <dbReference type="ARBA" id="ARBA00005513"/>
    </source>
</evidence>
<organism evidence="18 19">
    <name type="scientific">Candidatus Symbiobacter mobilis CR</name>
    <dbReference type="NCBI Taxonomy" id="946483"/>
    <lineage>
        <taxon>Bacteria</taxon>
        <taxon>Pseudomonadati</taxon>
        <taxon>Pseudomonadota</taxon>
        <taxon>Betaproteobacteria</taxon>
        <taxon>Burkholderiales</taxon>
        <taxon>Comamonadaceae</taxon>
    </lineage>
</organism>
<comment type="subcellular location">
    <subcellularLocation>
        <location evidence="15">Cell membrane</location>
        <topology evidence="15">Single-pass membrane protein</topology>
    </subcellularLocation>
    <subcellularLocation>
        <location evidence="14">Endomembrane system</location>
        <topology evidence="14">Single-pass membrane protein</topology>
    </subcellularLocation>
</comment>
<evidence type="ECO:0000256" key="13">
    <source>
        <dbReference type="ARBA" id="ARBA00026054"/>
    </source>
</evidence>
<feature type="transmembrane region" description="Helical" evidence="15">
    <location>
        <begin position="6"/>
        <end position="26"/>
    </location>
</feature>
<evidence type="ECO:0000256" key="6">
    <source>
        <dbReference type="ARBA" id="ARBA00022781"/>
    </source>
</evidence>
<keyword evidence="8 15" id="KW-0406">Ion transport</keyword>
<feature type="coiled-coil region" evidence="17">
    <location>
        <begin position="62"/>
        <end position="122"/>
    </location>
</feature>
<evidence type="ECO:0000256" key="10">
    <source>
        <dbReference type="ARBA" id="ARBA00023310"/>
    </source>
</evidence>
<dbReference type="GO" id="GO:0012505">
    <property type="term" value="C:endomembrane system"/>
    <property type="evidence" value="ECO:0007669"/>
    <property type="project" value="UniProtKB-SubCell"/>
</dbReference>
<dbReference type="InterPro" id="IPR028987">
    <property type="entry name" value="ATP_synth_B-like_membr_sf"/>
</dbReference>
<name>U5N902_9BURK</name>
<sequence length="156" mass="17593">MSINATFFAQMVVFFLLVLFTMRFVWPPMARALDERAQRIAEGLDAADRAKLELSAVHKQVAEEQAIARKELSARIADAERRAQIILEEAKSRAAAESQRVMETARLEAEQQVAKARELLREQVAVLAVKGAEQILQREIDASVHAELLTRLQKEL</sequence>
<dbReference type="KEGG" id="cbx:Cenrod_1758"/>
<evidence type="ECO:0000256" key="11">
    <source>
        <dbReference type="ARBA" id="ARBA00025198"/>
    </source>
</evidence>
<evidence type="ECO:0000256" key="16">
    <source>
        <dbReference type="RuleBase" id="RU003848"/>
    </source>
</evidence>
<evidence type="ECO:0000256" key="8">
    <source>
        <dbReference type="ARBA" id="ARBA00023065"/>
    </source>
</evidence>
<comment type="subunit">
    <text evidence="15">F-type ATPases have 2 components, F(1) - the catalytic core - and F(0) - the membrane proton channel. F(1) has five subunits: alpha(3), beta(3), gamma(1), delta(1), epsilon(1). F(0) has three main subunits: a(1), b(2) and c(10-14). The alpha and beta chains form an alternating ring which encloses part of the gamma chain. F(1) is attached to F(0) by a central stalk formed by the gamma and epsilon chains, while a peripheral stalk is formed by the delta and b chains.</text>
</comment>
<keyword evidence="5 15" id="KW-0812">Transmembrane</keyword>
<dbReference type="PANTHER" id="PTHR33445">
    <property type="entry name" value="ATP SYNTHASE SUBUNIT B', CHLOROPLASTIC"/>
    <property type="match status" value="1"/>
</dbReference>
<comment type="function">
    <text evidence="12">Component of the F(0) channel, it forms part of the peripheral stalk, linking F(1) to F(0). The b'-subunit is a diverged and duplicated form of b found in plants and photosynthetic bacteria.</text>
</comment>
<dbReference type="InterPro" id="IPR002146">
    <property type="entry name" value="ATP_synth_b/b'su_bac/chlpt"/>
</dbReference>
<gene>
    <name evidence="15 18" type="primary">atpF</name>
    <name evidence="18" type="ORF">Cenrod_1758</name>
</gene>
<evidence type="ECO:0000256" key="15">
    <source>
        <dbReference type="HAMAP-Rule" id="MF_01398"/>
    </source>
</evidence>
<evidence type="ECO:0000256" key="17">
    <source>
        <dbReference type="SAM" id="Coils"/>
    </source>
</evidence>
<keyword evidence="6 15" id="KW-0375">Hydrogen ion transport</keyword>
<dbReference type="GO" id="GO:0005886">
    <property type="term" value="C:plasma membrane"/>
    <property type="evidence" value="ECO:0007669"/>
    <property type="project" value="UniProtKB-SubCell"/>
</dbReference>
<dbReference type="GO" id="GO:0046933">
    <property type="term" value="F:proton-transporting ATP synthase activity, rotational mechanism"/>
    <property type="evidence" value="ECO:0007669"/>
    <property type="project" value="UniProtKB-UniRule"/>
</dbReference>
<keyword evidence="9 15" id="KW-0472">Membrane</keyword>
<dbReference type="Gene3D" id="6.10.250.1580">
    <property type="match status" value="1"/>
</dbReference>
<protein>
    <recommendedName>
        <fullName evidence="15">ATP synthase subunit b</fullName>
    </recommendedName>
    <alternativeName>
        <fullName evidence="15">ATP synthase F(0) sector subunit b</fullName>
    </alternativeName>
    <alternativeName>
        <fullName evidence="15">ATPase subunit I</fullName>
    </alternativeName>
    <alternativeName>
        <fullName evidence="15">F-type ATPase subunit b</fullName>
        <shortName evidence="15">F-ATPase subunit b</shortName>
    </alternativeName>
</protein>
<keyword evidence="4 15" id="KW-0138">CF(0)</keyword>
<comment type="function">
    <text evidence="11 15">F(1)F(0) ATP synthase produces ATP from ADP in the presence of a proton or sodium gradient. F-type ATPases consist of two structural domains, F(1) containing the extramembraneous catalytic core and F(0) containing the membrane proton channel, linked together by a central stalk and a peripheral stalk. During catalysis, ATP synthesis in the catalytic domain of F(1) is coupled via a rotary mechanism of the central stalk subunits to proton translocation.</text>
</comment>
<dbReference type="GO" id="GO:0045259">
    <property type="term" value="C:proton-transporting ATP synthase complex"/>
    <property type="evidence" value="ECO:0007669"/>
    <property type="project" value="UniProtKB-KW"/>
</dbReference>
<keyword evidence="19" id="KW-1185">Reference proteome</keyword>
<dbReference type="RefSeq" id="WP_022774105.1">
    <property type="nucleotide sequence ID" value="NC_022576.1"/>
</dbReference>
<dbReference type="HAMAP" id="MF_01398">
    <property type="entry name" value="ATP_synth_b_bprime"/>
    <property type="match status" value="1"/>
</dbReference>
<keyword evidence="7 15" id="KW-1133">Transmembrane helix</keyword>
<dbReference type="NCBIfam" id="NF004411">
    <property type="entry name" value="PRK05759.1-2"/>
    <property type="match status" value="1"/>
</dbReference>
<dbReference type="SUPFAM" id="SSF81573">
    <property type="entry name" value="F1F0 ATP synthase subunit B, membrane domain"/>
    <property type="match status" value="1"/>
</dbReference>
<evidence type="ECO:0000256" key="9">
    <source>
        <dbReference type="ARBA" id="ARBA00023136"/>
    </source>
</evidence>
<dbReference type="HOGENOM" id="CLU_079215_4_5_4"/>
<evidence type="ECO:0000256" key="4">
    <source>
        <dbReference type="ARBA" id="ARBA00022547"/>
    </source>
</evidence>
<keyword evidence="10 15" id="KW-0066">ATP synthesis</keyword>
<evidence type="ECO:0000313" key="19">
    <source>
        <dbReference type="Proteomes" id="UP000017184"/>
    </source>
</evidence>
<dbReference type="CDD" id="cd06503">
    <property type="entry name" value="ATP-synt_Fo_b"/>
    <property type="match status" value="1"/>
</dbReference>
<evidence type="ECO:0000256" key="7">
    <source>
        <dbReference type="ARBA" id="ARBA00022989"/>
    </source>
</evidence>
<keyword evidence="3 15" id="KW-1003">Cell membrane</keyword>
<evidence type="ECO:0000256" key="14">
    <source>
        <dbReference type="ARBA" id="ARBA00037847"/>
    </source>
</evidence>
<evidence type="ECO:0000256" key="5">
    <source>
        <dbReference type="ARBA" id="ARBA00022692"/>
    </source>
</evidence>
<keyword evidence="17" id="KW-0175">Coiled coil</keyword>
<dbReference type="PATRIC" id="fig|946483.4.peg.1777"/>
<evidence type="ECO:0000256" key="2">
    <source>
        <dbReference type="ARBA" id="ARBA00022448"/>
    </source>
</evidence>
<dbReference type="STRING" id="946483.Cenrod_1758"/>